<evidence type="ECO:0000256" key="2">
    <source>
        <dbReference type="ARBA" id="ARBA00012000"/>
    </source>
</evidence>
<dbReference type="Gene3D" id="1.10.1670.40">
    <property type="match status" value="1"/>
</dbReference>
<gene>
    <name evidence="6" type="ORF">ACFPXP_09670</name>
</gene>
<sequence length="205" mass="23305">MGTKEPIYFEYGTEEIEYLKSADPIMGEVITRIGTVKRVVIPDLFAALMNAMVSQLVSTKAAQTIWDRMQERFGEITPENMSKQPADAIQQCGMTMKKAVYIQNAARMVQEGVLDLQALDEQSDDEVVQSLSSLPGVGRWTAEMLLIHSMQRRDVVSWGDLAIRRGMMKLYELPDLTKKQFETYRQRYSPYGTIASFYLWAVAAE</sequence>
<evidence type="ECO:0000256" key="3">
    <source>
        <dbReference type="ARBA" id="ARBA00022763"/>
    </source>
</evidence>
<dbReference type="EC" id="3.2.2.21" evidence="2"/>
<proteinExistence type="predicted"/>
<evidence type="ECO:0000259" key="5">
    <source>
        <dbReference type="SMART" id="SM00478"/>
    </source>
</evidence>
<evidence type="ECO:0000256" key="1">
    <source>
        <dbReference type="ARBA" id="ARBA00000086"/>
    </source>
</evidence>
<dbReference type="InterPro" id="IPR051912">
    <property type="entry name" value="Alkylbase_DNA_Glycosylase/TA"/>
</dbReference>
<dbReference type="Pfam" id="PF00730">
    <property type="entry name" value="HhH-GPD"/>
    <property type="match status" value="1"/>
</dbReference>
<name>A0ABW1IPJ6_9BACL</name>
<comment type="catalytic activity">
    <reaction evidence="1">
        <text>Hydrolysis of alkylated DNA, releasing 3-methyladenine, 3-methylguanine, 7-methylguanine and 7-methyladenine.</text>
        <dbReference type="EC" id="3.2.2.21"/>
    </reaction>
</comment>
<dbReference type="SMART" id="SM00478">
    <property type="entry name" value="ENDO3c"/>
    <property type="match status" value="1"/>
</dbReference>
<keyword evidence="7" id="KW-1185">Reference proteome</keyword>
<dbReference type="EMBL" id="JBHSQV010000127">
    <property type="protein sequence ID" value="MFC5986684.1"/>
    <property type="molecule type" value="Genomic_DNA"/>
</dbReference>
<dbReference type="Gene3D" id="1.10.340.30">
    <property type="entry name" value="Hypothetical protein, domain 2"/>
    <property type="match status" value="1"/>
</dbReference>
<dbReference type="PANTHER" id="PTHR43003:SF5">
    <property type="entry name" value="DNA-3-METHYLADENINE GLYCOSYLASE"/>
    <property type="match status" value="1"/>
</dbReference>
<protein>
    <recommendedName>
        <fullName evidence="2">DNA-3-methyladenine glycosylase II</fullName>
        <ecNumber evidence="2">3.2.2.21</ecNumber>
    </recommendedName>
</protein>
<accession>A0ABW1IPJ6</accession>
<dbReference type="SUPFAM" id="SSF48150">
    <property type="entry name" value="DNA-glycosylase"/>
    <property type="match status" value="1"/>
</dbReference>
<keyword evidence="4" id="KW-0234">DNA repair</keyword>
<keyword evidence="3" id="KW-0227">DNA damage</keyword>
<evidence type="ECO:0000313" key="6">
    <source>
        <dbReference type="EMBL" id="MFC5986684.1"/>
    </source>
</evidence>
<feature type="domain" description="HhH-GPD" evidence="5">
    <location>
        <begin position="53"/>
        <end position="204"/>
    </location>
</feature>
<comment type="caution">
    <text evidence="6">The sequence shown here is derived from an EMBL/GenBank/DDBJ whole genome shotgun (WGS) entry which is preliminary data.</text>
</comment>
<evidence type="ECO:0000256" key="4">
    <source>
        <dbReference type="ARBA" id="ARBA00023204"/>
    </source>
</evidence>
<dbReference type="Proteomes" id="UP001596250">
    <property type="component" value="Unassembled WGS sequence"/>
</dbReference>
<dbReference type="RefSeq" id="WP_379894000.1">
    <property type="nucleotide sequence ID" value="NZ_CBCSCT010000081.1"/>
</dbReference>
<dbReference type="PANTHER" id="PTHR43003">
    <property type="entry name" value="DNA-3-METHYLADENINE GLYCOSYLASE"/>
    <property type="match status" value="1"/>
</dbReference>
<dbReference type="InterPro" id="IPR011257">
    <property type="entry name" value="DNA_glycosylase"/>
</dbReference>
<dbReference type="InterPro" id="IPR003265">
    <property type="entry name" value="HhH-GPD_domain"/>
</dbReference>
<organism evidence="6 7">
    <name type="scientific">Marinicrinis lubricantis</name>
    <dbReference type="NCBI Taxonomy" id="2086470"/>
    <lineage>
        <taxon>Bacteria</taxon>
        <taxon>Bacillati</taxon>
        <taxon>Bacillota</taxon>
        <taxon>Bacilli</taxon>
        <taxon>Bacillales</taxon>
        <taxon>Paenibacillaceae</taxon>
    </lineage>
</organism>
<evidence type="ECO:0000313" key="7">
    <source>
        <dbReference type="Proteomes" id="UP001596250"/>
    </source>
</evidence>
<dbReference type="CDD" id="cd00056">
    <property type="entry name" value="ENDO3c"/>
    <property type="match status" value="1"/>
</dbReference>
<reference evidence="7" key="1">
    <citation type="journal article" date="2019" name="Int. J. Syst. Evol. Microbiol.">
        <title>The Global Catalogue of Microorganisms (GCM) 10K type strain sequencing project: providing services to taxonomists for standard genome sequencing and annotation.</title>
        <authorList>
            <consortium name="The Broad Institute Genomics Platform"/>
            <consortium name="The Broad Institute Genome Sequencing Center for Infectious Disease"/>
            <person name="Wu L."/>
            <person name="Ma J."/>
        </authorList>
    </citation>
    <scope>NUCLEOTIDE SEQUENCE [LARGE SCALE GENOMIC DNA]</scope>
    <source>
        <strain evidence="7">CCM 8749</strain>
    </source>
</reference>